<dbReference type="AlphaFoldDB" id="A0A1F7H0U1"/>
<dbReference type="EMBL" id="MFZM01000009">
    <property type="protein sequence ID" value="OGK24342.1"/>
    <property type="molecule type" value="Genomic_DNA"/>
</dbReference>
<reference evidence="1 2" key="1">
    <citation type="journal article" date="2016" name="Nat. Commun.">
        <title>Thousands of microbial genomes shed light on interconnected biogeochemical processes in an aquifer system.</title>
        <authorList>
            <person name="Anantharaman K."/>
            <person name="Brown C.T."/>
            <person name="Hug L.A."/>
            <person name="Sharon I."/>
            <person name="Castelle C.J."/>
            <person name="Probst A.J."/>
            <person name="Thomas B.C."/>
            <person name="Singh A."/>
            <person name="Wilkins M.J."/>
            <person name="Karaoz U."/>
            <person name="Brodie E.L."/>
            <person name="Williams K.H."/>
            <person name="Hubbard S.S."/>
            <person name="Banfield J.F."/>
        </authorList>
    </citation>
    <scope>NUCLEOTIDE SEQUENCE [LARGE SCALE GENOMIC DNA]</scope>
</reference>
<protein>
    <submittedName>
        <fullName evidence="1">Uncharacterized protein</fullName>
    </submittedName>
</protein>
<evidence type="ECO:0000313" key="1">
    <source>
        <dbReference type="EMBL" id="OGK24342.1"/>
    </source>
</evidence>
<organism evidence="1 2">
    <name type="scientific">Candidatus Roizmanbacteria bacterium RIFCSPHIGHO2_02_FULL_37_24</name>
    <dbReference type="NCBI Taxonomy" id="1802037"/>
    <lineage>
        <taxon>Bacteria</taxon>
        <taxon>Candidatus Roizmaniibacteriota</taxon>
    </lineage>
</organism>
<gene>
    <name evidence="1" type="ORF">A3C24_02265</name>
</gene>
<sequence length="86" mass="9494">MDEGGIDAIKYRLQQAVDTAADFNGETPLNRAPETAASRCGHFLDRLNGRYETTLRGLNDISVGPYIDRMSRFLGIAPQVPLPQTE</sequence>
<evidence type="ECO:0000313" key="2">
    <source>
        <dbReference type="Proteomes" id="UP000177159"/>
    </source>
</evidence>
<name>A0A1F7H0U1_9BACT</name>
<accession>A0A1F7H0U1</accession>
<comment type="caution">
    <text evidence="1">The sequence shown here is derived from an EMBL/GenBank/DDBJ whole genome shotgun (WGS) entry which is preliminary data.</text>
</comment>
<dbReference type="Proteomes" id="UP000177159">
    <property type="component" value="Unassembled WGS sequence"/>
</dbReference>
<proteinExistence type="predicted"/>